<dbReference type="Proteomes" id="UP000606008">
    <property type="component" value="Unassembled WGS sequence"/>
</dbReference>
<dbReference type="EMBL" id="WAEL01000012">
    <property type="protein sequence ID" value="NID13501.1"/>
    <property type="molecule type" value="Genomic_DNA"/>
</dbReference>
<organism evidence="1 2">
    <name type="scientific">Fibrivirga algicola</name>
    <dbReference type="NCBI Taxonomy" id="2950420"/>
    <lineage>
        <taxon>Bacteria</taxon>
        <taxon>Pseudomonadati</taxon>
        <taxon>Bacteroidota</taxon>
        <taxon>Cytophagia</taxon>
        <taxon>Cytophagales</taxon>
        <taxon>Spirosomataceae</taxon>
        <taxon>Fibrivirga</taxon>
    </lineage>
</organism>
<sequence length="346" mass="40441">MNFILSERFTNLKRCYTAVYAMTKYLLSQWKAIELFCKVVCKYEILQKEGGNNSGLNKQTSLKVSDFQNNNLLLQTLRKYESPNYYRPFGDIYMKQIAEKEGISRHYPKALYDLSLEIRFSEPVVRTLDELLLLLIFIGERSSLTNFTALEEWRPSDRQRKFENSRWWLYYYEQYVDPENQTEVVGLTRAVVHLKPFAELVINNIDASEGLPGKLGTYNGQYSIYGRTGKHLLLQGRLGNDQARDLHILLHIGDEEFDAGEIALGQFHNVNDTIYSGTIILEKVSQRGSLRPAFFEAGDSQIDSVYWDFFKEKHKNRIRVKSDMKSKGKLRVWIDKKRRKEENKGK</sequence>
<name>A0ABX0QMZ9_9BACT</name>
<keyword evidence="2" id="KW-1185">Reference proteome</keyword>
<reference evidence="1" key="1">
    <citation type="submission" date="2024-05" db="EMBL/GenBank/DDBJ databases">
        <authorList>
            <person name="Jung D.-H."/>
        </authorList>
    </citation>
    <scope>NUCLEOTIDE SEQUENCE</scope>
    <source>
        <strain evidence="1">JA-25</strain>
    </source>
</reference>
<evidence type="ECO:0000313" key="1">
    <source>
        <dbReference type="EMBL" id="NID13501.1"/>
    </source>
</evidence>
<dbReference type="RefSeq" id="WP_166694021.1">
    <property type="nucleotide sequence ID" value="NZ_WAEL01000012.1"/>
</dbReference>
<gene>
    <name evidence="1" type="ORF">F7231_25260</name>
</gene>
<comment type="caution">
    <text evidence="1">The sequence shown here is derived from an EMBL/GenBank/DDBJ whole genome shotgun (WGS) entry which is preliminary data.</text>
</comment>
<proteinExistence type="predicted"/>
<evidence type="ECO:0000313" key="2">
    <source>
        <dbReference type="Proteomes" id="UP000606008"/>
    </source>
</evidence>
<protein>
    <submittedName>
        <fullName evidence="1">Uncharacterized protein</fullName>
    </submittedName>
</protein>
<accession>A0ABX0QMZ9</accession>